<evidence type="ECO:0000256" key="1">
    <source>
        <dbReference type="SAM" id="Phobius"/>
    </source>
</evidence>
<dbReference type="PANTHER" id="PTHR37539">
    <property type="entry name" value="SECRETED PROTEIN-RELATED"/>
    <property type="match status" value="1"/>
</dbReference>
<sequence>MDWKAGNLWPEVKVGDKVRRWDFEFTWTEHHKPGHVLEPLRQQGDPLADDVVSFLKLNPHQDVYAKVSEYLSTEDAPAVQVLRFMEEMKRVPDWLDPSQIERGQRVFWTYGFPILTLLCHFSLVGGMAHQKVTKILMSTGYFSTARKTHYRLFETTQWILDTMFTPHALDPETGLGWQSIFQVRLLHAQVRQRLKKLAQDIAYDVATDGVPINQEDLISTLCIFSVAMIEGLRRMGVRMSSEEQCDFIAVWRYIGYLMGVDEKIDPLRTVKVGMAWWQSTIMHGLDPLNSNGRSQILASAVIQGLSDQPPMYLSLRHHATMCRVLLGESLCDDLALPKGTRLDRIACWAQIGIMGSLIRGGKVWKALGERRIERSKRIFQKIVTWRLAGKRSKFEFKALPGARPGEEHVVEEWDIDEHGQRIKYTEMKVKRMTMWRYHFAALKPFLVLTAGVAGGALGVITLLLLTSRTFGYVPTLRH</sequence>
<protein>
    <recommendedName>
        <fullName evidence="2">ER-bound oxygenase mpaB/mpaB'/Rubber oxygenase catalytic domain-containing protein</fullName>
    </recommendedName>
</protein>
<dbReference type="EMBL" id="MVBO01000007">
    <property type="protein sequence ID" value="OZJ05994.1"/>
    <property type="molecule type" value="Genomic_DNA"/>
</dbReference>
<dbReference type="InterPro" id="IPR037473">
    <property type="entry name" value="Lcp-like"/>
</dbReference>
<gene>
    <name evidence="3" type="ORF">BZG36_01156</name>
</gene>
<comment type="caution">
    <text evidence="3">The sequence shown here is derived from an EMBL/GenBank/DDBJ whole genome shotgun (WGS) entry which is preliminary data.</text>
</comment>
<accession>A0A261Y674</accession>
<keyword evidence="1" id="KW-0472">Membrane</keyword>
<feature type="domain" description="ER-bound oxygenase mpaB/mpaB'/Rubber oxygenase catalytic" evidence="2">
    <location>
        <begin position="122"/>
        <end position="346"/>
    </location>
</feature>
<feature type="transmembrane region" description="Helical" evidence="1">
    <location>
        <begin position="440"/>
        <end position="465"/>
    </location>
</feature>
<evidence type="ECO:0000313" key="3">
    <source>
        <dbReference type="EMBL" id="OZJ05994.1"/>
    </source>
</evidence>
<dbReference type="PANTHER" id="PTHR37539:SF1">
    <property type="entry name" value="ER-BOUND OXYGENASE MPAB_MPAB'_RUBBER OXYGENASE CATALYTIC DOMAIN-CONTAINING PROTEIN"/>
    <property type="match status" value="1"/>
</dbReference>
<keyword evidence="4" id="KW-1185">Reference proteome</keyword>
<dbReference type="Proteomes" id="UP000242875">
    <property type="component" value="Unassembled WGS sequence"/>
</dbReference>
<organism evidence="3 4">
    <name type="scientific">Bifiguratus adelaidae</name>
    <dbReference type="NCBI Taxonomy" id="1938954"/>
    <lineage>
        <taxon>Eukaryota</taxon>
        <taxon>Fungi</taxon>
        <taxon>Fungi incertae sedis</taxon>
        <taxon>Mucoromycota</taxon>
        <taxon>Mucoromycotina</taxon>
        <taxon>Endogonomycetes</taxon>
        <taxon>Endogonales</taxon>
        <taxon>Endogonales incertae sedis</taxon>
        <taxon>Bifiguratus</taxon>
    </lineage>
</organism>
<reference evidence="3 4" key="1">
    <citation type="journal article" date="2017" name="Mycologia">
        <title>Bifiguratus adelaidae, gen. et sp. nov., a new member of Mucoromycotina in endophytic and soil-dwelling habitats.</title>
        <authorList>
            <person name="Torres-Cruz T.J."/>
            <person name="Billingsley Tobias T.L."/>
            <person name="Almatruk M."/>
            <person name="Hesse C."/>
            <person name="Kuske C.R."/>
            <person name="Desiro A."/>
            <person name="Benucci G.M."/>
            <person name="Bonito G."/>
            <person name="Stajich J.E."/>
            <person name="Dunlap C."/>
            <person name="Arnold A.E."/>
            <person name="Porras-Alfaro A."/>
        </authorList>
    </citation>
    <scope>NUCLEOTIDE SEQUENCE [LARGE SCALE GENOMIC DNA]</scope>
    <source>
        <strain evidence="3 4">AZ0501</strain>
    </source>
</reference>
<proteinExistence type="predicted"/>
<evidence type="ECO:0000313" key="4">
    <source>
        <dbReference type="Proteomes" id="UP000242875"/>
    </source>
</evidence>
<keyword evidence="1" id="KW-1133">Transmembrane helix</keyword>
<dbReference type="AlphaFoldDB" id="A0A261Y674"/>
<keyword evidence="1" id="KW-0812">Transmembrane</keyword>
<dbReference type="Pfam" id="PF09995">
    <property type="entry name" value="MPAB_Lcp_cat"/>
    <property type="match status" value="1"/>
</dbReference>
<dbReference type="GO" id="GO:0016491">
    <property type="term" value="F:oxidoreductase activity"/>
    <property type="evidence" value="ECO:0007669"/>
    <property type="project" value="InterPro"/>
</dbReference>
<feature type="transmembrane region" description="Helical" evidence="1">
    <location>
        <begin position="107"/>
        <end position="128"/>
    </location>
</feature>
<name>A0A261Y674_9FUNG</name>
<dbReference type="OrthoDB" id="6361347at2759"/>
<dbReference type="InterPro" id="IPR018713">
    <property type="entry name" value="MPAB/Lcp_cat_dom"/>
</dbReference>
<evidence type="ECO:0000259" key="2">
    <source>
        <dbReference type="Pfam" id="PF09995"/>
    </source>
</evidence>